<evidence type="ECO:0000313" key="3">
    <source>
        <dbReference type="EMBL" id="QKS69915.1"/>
    </source>
</evidence>
<reference evidence="4" key="1">
    <citation type="submission" date="2019-07" db="EMBL/GenBank/DDBJ databases">
        <title>Bacillus alkalisoli sp. nov. isolated from saline soil.</title>
        <authorList>
            <person name="Sun J.-Q."/>
            <person name="Xu L."/>
        </authorList>
    </citation>
    <scope>NUCLEOTIDE SEQUENCE [LARGE SCALE GENOMIC DNA]</scope>
    <source>
        <strain evidence="4">M4U3P1</strain>
    </source>
</reference>
<dbReference type="InterPro" id="IPR045946">
    <property type="entry name" value="DUF6366"/>
</dbReference>
<dbReference type="KEGG" id="psua:FLK61_24345"/>
<dbReference type="Proteomes" id="UP000318138">
    <property type="component" value="Chromosome"/>
</dbReference>
<protein>
    <recommendedName>
        <fullName evidence="5">Phage capsid protein</fullName>
    </recommendedName>
</protein>
<sequence length="67" mass="7648">MTTPQEKREKLRRDEQQKNTLGNAKDAFDRSQTGSAPEFTNGFSWLGLLITIVSLIGFYLLYVTFFG</sequence>
<keyword evidence="4" id="KW-1185">Reference proteome</keyword>
<gene>
    <name evidence="3" type="ORF">FLK61_24345</name>
</gene>
<accession>A0A859FCC3</accession>
<dbReference type="Pfam" id="PF19893">
    <property type="entry name" value="DUF6366"/>
    <property type="match status" value="1"/>
</dbReference>
<organism evidence="3 4">
    <name type="scientific">Paenalkalicoccus suaedae</name>
    <dbReference type="NCBI Taxonomy" id="2592382"/>
    <lineage>
        <taxon>Bacteria</taxon>
        <taxon>Bacillati</taxon>
        <taxon>Bacillota</taxon>
        <taxon>Bacilli</taxon>
        <taxon>Bacillales</taxon>
        <taxon>Bacillaceae</taxon>
        <taxon>Paenalkalicoccus</taxon>
    </lineage>
</organism>
<feature type="region of interest" description="Disordered" evidence="1">
    <location>
        <begin position="1"/>
        <end position="37"/>
    </location>
</feature>
<keyword evidence="2" id="KW-0472">Membrane</keyword>
<dbReference type="RefSeq" id="WP_176007959.1">
    <property type="nucleotide sequence ID" value="NZ_CP041372.2"/>
</dbReference>
<keyword evidence="2" id="KW-1133">Transmembrane helix</keyword>
<evidence type="ECO:0008006" key="5">
    <source>
        <dbReference type="Google" id="ProtNLM"/>
    </source>
</evidence>
<evidence type="ECO:0000256" key="2">
    <source>
        <dbReference type="SAM" id="Phobius"/>
    </source>
</evidence>
<feature type="compositionally biased region" description="Basic and acidic residues" evidence="1">
    <location>
        <begin position="1"/>
        <end position="17"/>
    </location>
</feature>
<evidence type="ECO:0000313" key="4">
    <source>
        <dbReference type="Proteomes" id="UP000318138"/>
    </source>
</evidence>
<keyword evidence="2" id="KW-0812">Transmembrane</keyword>
<dbReference type="EMBL" id="CP041372">
    <property type="protein sequence ID" value="QKS69915.1"/>
    <property type="molecule type" value="Genomic_DNA"/>
</dbReference>
<feature type="transmembrane region" description="Helical" evidence="2">
    <location>
        <begin position="43"/>
        <end position="65"/>
    </location>
</feature>
<proteinExistence type="predicted"/>
<evidence type="ECO:0000256" key="1">
    <source>
        <dbReference type="SAM" id="MobiDB-lite"/>
    </source>
</evidence>
<dbReference type="AlphaFoldDB" id="A0A859FCC3"/>
<name>A0A859FCC3_9BACI</name>